<keyword evidence="3" id="KW-1185">Reference proteome</keyword>
<reference evidence="3" key="1">
    <citation type="submission" date="2023-07" db="EMBL/GenBank/DDBJ databases">
        <title>Conexibacter stalactiti sp. nov., isolated from stalactites in a lava cave and emended description of the genus Conexibacter.</title>
        <authorList>
            <person name="Lee S.D."/>
        </authorList>
    </citation>
    <scope>NUCLEOTIDE SEQUENCE [LARGE SCALE GENOMIC DNA]</scope>
    <source>
        <strain evidence="3">KCTC 39840</strain>
    </source>
</reference>
<accession>A0ABU4HNB0</accession>
<evidence type="ECO:0000313" key="2">
    <source>
        <dbReference type="EMBL" id="MDW5594796.1"/>
    </source>
</evidence>
<evidence type="ECO:0000256" key="1">
    <source>
        <dbReference type="SAM" id="MobiDB-lite"/>
    </source>
</evidence>
<proteinExistence type="predicted"/>
<dbReference type="Proteomes" id="UP001284601">
    <property type="component" value="Unassembled WGS sequence"/>
</dbReference>
<protein>
    <submittedName>
        <fullName evidence="2">Uncharacterized protein</fullName>
    </submittedName>
</protein>
<organism evidence="2 3">
    <name type="scientific">Conexibacter stalactiti</name>
    <dbReference type="NCBI Taxonomy" id="1940611"/>
    <lineage>
        <taxon>Bacteria</taxon>
        <taxon>Bacillati</taxon>
        <taxon>Actinomycetota</taxon>
        <taxon>Thermoleophilia</taxon>
        <taxon>Solirubrobacterales</taxon>
        <taxon>Conexibacteraceae</taxon>
        <taxon>Conexibacter</taxon>
    </lineage>
</organism>
<gene>
    <name evidence="2" type="ORF">R7226_10635</name>
</gene>
<feature type="compositionally biased region" description="Basic and acidic residues" evidence="1">
    <location>
        <begin position="77"/>
        <end position="86"/>
    </location>
</feature>
<sequence length="86" mass="9264">MDRPTPLTLTLTVQLQLDEDAFTGRALDDLGADREFSGWLGLIAAIDELIDTAPARSRDDRDHNGGTNDADDTDAASDERGVETSC</sequence>
<dbReference type="RefSeq" id="WP_318597111.1">
    <property type="nucleotide sequence ID" value="NZ_JAWSTH010000022.1"/>
</dbReference>
<feature type="region of interest" description="Disordered" evidence="1">
    <location>
        <begin position="53"/>
        <end position="86"/>
    </location>
</feature>
<dbReference type="EMBL" id="JAWSTH010000022">
    <property type="protein sequence ID" value="MDW5594796.1"/>
    <property type="molecule type" value="Genomic_DNA"/>
</dbReference>
<comment type="caution">
    <text evidence="2">The sequence shown here is derived from an EMBL/GenBank/DDBJ whole genome shotgun (WGS) entry which is preliminary data.</text>
</comment>
<evidence type="ECO:0000313" key="3">
    <source>
        <dbReference type="Proteomes" id="UP001284601"/>
    </source>
</evidence>
<name>A0ABU4HNB0_9ACTN</name>